<dbReference type="InterPro" id="IPR011992">
    <property type="entry name" value="EF-hand-dom_pair"/>
</dbReference>
<evidence type="ECO:0000313" key="1">
    <source>
        <dbReference type="EMBL" id="GER27897.1"/>
    </source>
</evidence>
<dbReference type="Proteomes" id="UP000325081">
    <property type="component" value="Unassembled WGS sequence"/>
</dbReference>
<evidence type="ECO:0000313" key="2">
    <source>
        <dbReference type="Proteomes" id="UP000325081"/>
    </source>
</evidence>
<gene>
    <name evidence="1" type="ORF">STAS_03647</name>
</gene>
<name>A0A5A7P5D9_STRAF</name>
<reference evidence="2" key="1">
    <citation type="journal article" date="2019" name="Curr. Biol.">
        <title>Genome Sequence of Striga asiatica Provides Insight into the Evolution of Plant Parasitism.</title>
        <authorList>
            <person name="Yoshida S."/>
            <person name="Kim S."/>
            <person name="Wafula E.K."/>
            <person name="Tanskanen J."/>
            <person name="Kim Y.M."/>
            <person name="Honaas L."/>
            <person name="Yang Z."/>
            <person name="Spallek T."/>
            <person name="Conn C.E."/>
            <person name="Ichihashi Y."/>
            <person name="Cheong K."/>
            <person name="Cui S."/>
            <person name="Der J.P."/>
            <person name="Gundlach H."/>
            <person name="Jiao Y."/>
            <person name="Hori C."/>
            <person name="Ishida J.K."/>
            <person name="Kasahara H."/>
            <person name="Kiba T."/>
            <person name="Kim M.S."/>
            <person name="Koo N."/>
            <person name="Laohavisit A."/>
            <person name="Lee Y.H."/>
            <person name="Lumba S."/>
            <person name="McCourt P."/>
            <person name="Mortimer J.C."/>
            <person name="Mutuku J.M."/>
            <person name="Nomura T."/>
            <person name="Sasaki-Sekimoto Y."/>
            <person name="Seto Y."/>
            <person name="Wang Y."/>
            <person name="Wakatake T."/>
            <person name="Sakakibara H."/>
            <person name="Demura T."/>
            <person name="Yamaguchi S."/>
            <person name="Yoneyama K."/>
            <person name="Manabe R.I."/>
            <person name="Nelson D.C."/>
            <person name="Schulman A.H."/>
            <person name="Timko M.P."/>
            <person name="dePamphilis C.W."/>
            <person name="Choi D."/>
            <person name="Shirasu K."/>
        </authorList>
    </citation>
    <scope>NUCLEOTIDE SEQUENCE [LARGE SCALE GENOMIC DNA]</scope>
    <source>
        <strain evidence="2">cv. UVA1</strain>
    </source>
</reference>
<proteinExistence type="predicted"/>
<comment type="caution">
    <text evidence="1">The sequence shown here is derived from an EMBL/GenBank/DDBJ whole genome shotgun (WGS) entry which is preliminary data.</text>
</comment>
<dbReference type="AlphaFoldDB" id="A0A5A7P5D9"/>
<dbReference type="SUPFAM" id="SSF47473">
    <property type="entry name" value="EF-hand"/>
    <property type="match status" value="1"/>
</dbReference>
<organism evidence="1 2">
    <name type="scientific">Striga asiatica</name>
    <name type="common">Asiatic witchweed</name>
    <name type="synonym">Buchnera asiatica</name>
    <dbReference type="NCBI Taxonomy" id="4170"/>
    <lineage>
        <taxon>Eukaryota</taxon>
        <taxon>Viridiplantae</taxon>
        <taxon>Streptophyta</taxon>
        <taxon>Embryophyta</taxon>
        <taxon>Tracheophyta</taxon>
        <taxon>Spermatophyta</taxon>
        <taxon>Magnoliopsida</taxon>
        <taxon>eudicotyledons</taxon>
        <taxon>Gunneridae</taxon>
        <taxon>Pentapetalae</taxon>
        <taxon>asterids</taxon>
        <taxon>lamiids</taxon>
        <taxon>Lamiales</taxon>
        <taxon>Orobanchaceae</taxon>
        <taxon>Buchnereae</taxon>
        <taxon>Striga</taxon>
    </lineage>
</organism>
<accession>A0A5A7P5D9</accession>
<dbReference type="EMBL" id="BKCP01002224">
    <property type="protein sequence ID" value="GER27897.1"/>
    <property type="molecule type" value="Genomic_DNA"/>
</dbReference>
<keyword evidence="2" id="KW-1185">Reference proteome</keyword>
<protein>
    <submittedName>
        <fullName evidence="1">F-box family protein</fullName>
    </submittedName>
</protein>
<sequence length="180" mass="20379">MNVDDNISREELSESLENLGVCVLEETLQAMIGMIDAHGDDYKVRIEEKCPSRLCLWNSSAPTLLNGALHWFTEKAGKVIALHLGTEKFRKLPLPYNCNPSEKIQVILRKIDIPFLCTLWPSSDDKLNVRYYSFTITIFSAYAVVMADEGGNEGDDIEEEVREAFRVLDRDGASSSRWMS</sequence>